<gene>
    <name evidence="1" type="ORF">HMPREF9420_0532</name>
</gene>
<name>E6MM15_9BACT</name>
<dbReference type="HOGENOM" id="CLU_2194586_0_0_10"/>
<evidence type="ECO:0000313" key="1">
    <source>
        <dbReference type="EMBL" id="EFV05328.1"/>
    </source>
</evidence>
<keyword evidence="2" id="KW-1185">Reference proteome</keyword>
<comment type="caution">
    <text evidence="1">The sequence shown here is derived from an EMBL/GenBank/DDBJ whole genome shotgun (WGS) entry which is preliminary data.</text>
</comment>
<dbReference type="EMBL" id="AEQO01000058">
    <property type="protein sequence ID" value="EFV05328.1"/>
    <property type="molecule type" value="Genomic_DNA"/>
</dbReference>
<dbReference type="AlphaFoldDB" id="E6MM15"/>
<proteinExistence type="predicted"/>
<organism evidence="1 2">
    <name type="scientific">Segatella salivae DSM 15606</name>
    <dbReference type="NCBI Taxonomy" id="888832"/>
    <lineage>
        <taxon>Bacteria</taxon>
        <taxon>Pseudomonadati</taxon>
        <taxon>Bacteroidota</taxon>
        <taxon>Bacteroidia</taxon>
        <taxon>Bacteroidales</taxon>
        <taxon>Prevotellaceae</taxon>
        <taxon>Segatella</taxon>
    </lineage>
</organism>
<evidence type="ECO:0000313" key="2">
    <source>
        <dbReference type="Proteomes" id="UP000003874"/>
    </source>
</evidence>
<dbReference type="Proteomes" id="UP000003874">
    <property type="component" value="Unassembled WGS sequence"/>
</dbReference>
<dbReference type="STRING" id="888832.HMPREF9420_0532"/>
<sequence length="108" mass="12424">MFIPNPLRSFFTEEGEYKVFAYVQNHGSKKGGGDVIVTVSEPKFVSLEWKDANGKSVRYTVSRHVVYAHTKLEGLNERIRYFNKAVEVLYVKNVLVAILYLQKIVKVQ</sequence>
<accession>E6MM15</accession>
<dbReference type="OrthoDB" id="9810477at2"/>
<protein>
    <submittedName>
        <fullName evidence="1">Uncharacterized protein</fullName>
    </submittedName>
</protein>
<reference evidence="1 2" key="1">
    <citation type="submission" date="2010-12" db="EMBL/GenBank/DDBJ databases">
        <authorList>
            <person name="Muzny D."/>
            <person name="Qin X."/>
            <person name="Deng J."/>
            <person name="Jiang H."/>
            <person name="Liu Y."/>
            <person name="Qu J."/>
            <person name="Song X.-Z."/>
            <person name="Zhang L."/>
            <person name="Thornton R."/>
            <person name="Coyle M."/>
            <person name="Francisco L."/>
            <person name="Jackson L."/>
            <person name="Javaid M."/>
            <person name="Korchina V."/>
            <person name="Kovar C."/>
            <person name="Mata R."/>
            <person name="Mathew T."/>
            <person name="Ngo R."/>
            <person name="Nguyen L."/>
            <person name="Nguyen N."/>
            <person name="Okwuonu G."/>
            <person name="Ongeri F."/>
            <person name="Pham C."/>
            <person name="Simmons D."/>
            <person name="Wilczek-Boney K."/>
            <person name="Hale W."/>
            <person name="Jakkamsetti A."/>
            <person name="Pham P."/>
            <person name="Ruth R."/>
            <person name="San Lucas F."/>
            <person name="Warren J."/>
            <person name="Zhang J."/>
            <person name="Zhao Z."/>
            <person name="Zhou C."/>
            <person name="Zhu D."/>
            <person name="Lee S."/>
            <person name="Bess C."/>
            <person name="Blankenburg K."/>
            <person name="Forbes L."/>
            <person name="Fu Q."/>
            <person name="Gubbala S."/>
            <person name="Hirani K."/>
            <person name="Jayaseelan J.C."/>
            <person name="Lara F."/>
            <person name="Munidasa M."/>
            <person name="Palculict T."/>
            <person name="Patil S."/>
            <person name="Pu L.-L."/>
            <person name="Saada N."/>
            <person name="Tang L."/>
            <person name="Weissenberger G."/>
            <person name="Zhu Y."/>
            <person name="Hemphill L."/>
            <person name="Shang Y."/>
            <person name="Youmans B."/>
            <person name="Ayvaz T."/>
            <person name="Ross M."/>
            <person name="Santibanez J."/>
            <person name="Aqrawi P."/>
            <person name="Gross S."/>
            <person name="Joshi V."/>
            <person name="Fowler G."/>
            <person name="Nazareth L."/>
            <person name="Reid J."/>
            <person name="Worley K."/>
            <person name="Petrosino J."/>
            <person name="Highlander S."/>
            <person name="Gibbs R."/>
        </authorList>
    </citation>
    <scope>NUCLEOTIDE SEQUENCE [LARGE SCALE GENOMIC DNA]</scope>
    <source>
        <strain evidence="1 2">DSM 15606</strain>
    </source>
</reference>